<gene>
    <name evidence="5" type="ORF">A6A04_05245</name>
</gene>
<accession>A0A178MJ59</accession>
<dbReference type="NCBIfam" id="TIGR02481">
    <property type="entry name" value="hemeryth_dom"/>
    <property type="match status" value="1"/>
</dbReference>
<evidence type="ECO:0000256" key="1">
    <source>
        <dbReference type="ARBA" id="ARBA00010587"/>
    </source>
</evidence>
<evidence type="ECO:0000259" key="4">
    <source>
        <dbReference type="Pfam" id="PF01814"/>
    </source>
</evidence>
<dbReference type="InterPro" id="IPR012827">
    <property type="entry name" value="Hemerythrin_metal-bd"/>
</dbReference>
<dbReference type="Proteomes" id="UP000078428">
    <property type="component" value="Unassembled WGS sequence"/>
</dbReference>
<reference evidence="5 6" key="1">
    <citation type="submission" date="2016-04" db="EMBL/GenBank/DDBJ databases">
        <title>Draft genome sequence of freshwater magnetotactic bacteria Magnetospirillum marisnigri SP-1 and Magnetospirillum moscoviense BB-1.</title>
        <authorList>
            <person name="Koziaeva V."/>
            <person name="Dziuba M.V."/>
            <person name="Ivanov T.M."/>
            <person name="Kuznetsov B."/>
            <person name="Grouzdev D.S."/>
        </authorList>
    </citation>
    <scope>NUCLEOTIDE SEQUENCE [LARGE SCALE GENOMIC DNA]</scope>
    <source>
        <strain evidence="5 6">SP-1</strain>
    </source>
</reference>
<protein>
    <submittedName>
        <fullName evidence="5">Hemerythrin</fullName>
    </submittedName>
</protein>
<proteinExistence type="inferred from homology"/>
<dbReference type="InterPro" id="IPR050669">
    <property type="entry name" value="Hemerythrin"/>
</dbReference>
<dbReference type="Gene3D" id="1.20.120.50">
    <property type="entry name" value="Hemerythrin-like"/>
    <property type="match status" value="1"/>
</dbReference>
<dbReference type="OrthoDB" id="7305302at2"/>
<dbReference type="SUPFAM" id="SSF47188">
    <property type="entry name" value="Hemerythrin-like"/>
    <property type="match status" value="1"/>
</dbReference>
<dbReference type="Pfam" id="PF01814">
    <property type="entry name" value="Hemerythrin"/>
    <property type="match status" value="1"/>
</dbReference>
<organism evidence="5 6">
    <name type="scientific">Paramagnetospirillum marisnigri</name>
    <dbReference type="NCBI Taxonomy" id="1285242"/>
    <lineage>
        <taxon>Bacteria</taxon>
        <taxon>Pseudomonadati</taxon>
        <taxon>Pseudomonadota</taxon>
        <taxon>Alphaproteobacteria</taxon>
        <taxon>Rhodospirillales</taxon>
        <taxon>Magnetospirillaceae</taxon>
        <taxon>Paramagnetospirillum</taxon>
    </lineage>
</organism>
<dbReference type="STRING" id="1285242.A6A04_05245"/>
<dbReference type="PANTHER" id="PTHR37164">
    <property type="entry name" value="BACTERIOHEMERYTHRIN"/>
    <property type="match status" value="1"/>
</dbReference>
<keyword evidence="3" id="KW-0408">Iron</keyword>
<dbReference type="PANTHER" id="PTHR37164:SF1">
    <property type="entry name" value="BACTERIOHEMERYTHRIN"/>
    <property type="match status" value="1"/>
</dbReference>
<dbReference type="InterPro" id="IPR012312">
    <property type="entry name" value="Hemerythrin-like"/>
</dbReference>
<evidence type="ECO:0000256" key="3">
    <source>
        <dbReference type="ARBA" id="ARBA00023004"/>
    </source>
</evidence>
<dbReference type="AlphaFoldDB" id="A0A178MJ59"/>
<name>A0A178MJ59_9PROT</name>
<keyword evidence="2" id="KW-0479">Metal-binding</keyword>
<dbReference type="RefSeq" id="WP_068494428.1">
    <property type="nucleotide sequence ID" value="NZ_LWQT01000077.1"/>
</dbReference>
<dbReference type="CDD" id="cd12107">
    <property type="entry name" value="Hemerythrin"/>
    <property type="match status" value="1"/>
</dbReference>
<keyword evidence="6" id="KW-1185">Reference proteome</keyword>
<dbReference type="InterPro" id="IPR035938">
    <property type="entry name" value="Hemerythrin-like_sf"/>
</dbReference>
<comment type="similarity">
    <text evidence="1">Belongs to the hemerythrin family.</text>
</comment>
<dbReference type="EMBL" id="LWQT01000077">
    <property type="protein sequence ID" value="OAN48158.1"/>
    <property type="molecule type" value="Genomic_DNA"/>
</dbReference>
<evidence type="ECO:0000313" key="6">
    <source>
        <dbReference type="Proteomes" id="UP000078428"/>
    </source>
</evidence>
<evidence type="ECO:0000313" key="5">
    <source>
        <dbReference type="EMBL" id="OAN48158.1"/>
    </source>
</evidence>
<evidence type="ECO:0000256" key="2">
    <source>
        <dbReference type="ARBA" id="ARBA00022723"/>
    </source>
</evidence>
<feature type="domain" description="Hemerythrin-like" evidence="4">
    <location>
        <begin position="15"/>
        <end position="131"/>
    </location>
</feature>
<sequence>MSIAWDESLALGDPVIDDDHRRMIGLIALLEAAARGELGLDATGRVLDDLTELCREHFAREEDLQRRIGFPELDSHRIAHAMLQQRLESTLGHYRDGDDEVRAGIVRTLGDSLATWLLGHITGSDMEFLPFMGRR</sequence>
<dbReference type="GO" id="GO:0046872">
    <property type="term" value="F:metal ion binding"/>
    <property type="evidence" value="ECO:0007669"/>
    <property type="project" value="UniProtKB-KW"/>
</dbReference>
<comment type="caution">
    <text evidence="5">The sequence shown here is derived from an EMBL/GenBank/DDBJ whole genome shotgun (WGS) entry which is preliminary data.</text>
</comment>